<proteinExistence type="predicted"/>
<evidence type="ECO:0000256" key="2">
    <source>
        <dbReference type="ARBA" id="ARBA00004429"/>
    </source>
</evidence>
<keyword evidence="14" id="KW-0902">Two-component regulatory system</keyword>
<evidence type="ECO:0000256" key="11">
    <source>
        <dbReference type="ARBA" id="ARBA00022777"/>
    </source>
</evidence>
<dbReference type="Gene3D" id="2.10.70.100">
    <property type="match status" value="1"/>
</dbReference>
<evidence type="ECO:0000256" key="1">
    <source>
        <dbReference type="ARBA" id="ARBA00000085"/>
    </source>
</evidence>
<keyword evidence="4" id="KW-1003">Cell membrane</keyword>
<keyword evidence="15" id="KW-0472">Membrane</keyword>
<dbReference type="SUPFAM" id="SSF55874">
    <property type="entry name" value="ATPase domain of HSP90 chaperone/DNA topoisomerase II/histidine kinase"/>
    <property type="match status" value="1"/>
</dbReference>
<reference evidence="24 25" key="1">
    <citation type="journal article" date="2014" name="Nature">
        <title>Sequential evolution of bacterial morphology by co-option of a developmental regulator.</title>
        <authorList>
            <person name="Jiang C."/>
            <person name="Brown P.J."/>
            <person name="Ducret A."/>
            <person name="Brun Y.V."/>
        </authorList>
    </citation>
    <scope>NUCLEOTIDE SEQUENCE [LARGE SCALE GENOMIC DNA]</scope>
    <source>
        <strain evidence="24 25">DSM 16100</strain>
    </source>
</reference>
<keyword evidence="25" id="KW-1185">Reference proteome</keyword>
<keyword evidence="11" id="KW-0418">Kinase</keyword>
<feature type="domain" description="PAC" evidence="23">
    <location>
        <begin position="353"/>
        <end position="406"/>
    </location>
</feature>
<feature type="modified residue" description="4-aspartylphosphate" evidence="18">
    <location>
        <position position="852"/>
    </location>
</feature>
<dbReference type="CDD" id="cd00130">
    <property type="entry name" value="PAS"/>
    <property type="match status" value="4"/>
</dbReference>
<dbReference type="AlphaFoldDB" id="V4RHT7"/>
<dbReference type="FunFam" id="2.10.70.100:FF:000001">
    <property type="entry name" value="Sensory transduction histidine kinase"/>
    <property type="match status" value="1"/>
</dbReference>
<dbReference type="InterPro" id="IPR036890">
    <property type="entry name" value="HATPase_C_sf"/>
</dbReference>
<evidence type="ECO:0000256" key="3">
    <source>
        <dbReference type="ARBA" id="ARBA00012438"/>
    </source>
</evidence>
<dbReference type="eggNOG" id="COG5002">
    <property type="taxonomic scope" value="Bacteria"/>
</dbReference>
<evidence type="ECO:0000256" key="18">
    <source>
        <dbReference type="PROSITE-ProRule" id="PRU00169"/>
    </source>
</evidence>
<keyword evidence="5" id="KW-0997">Cell inner membrane</keyword>
<dbReference type="SUPFAM" id="SSF55785">
    <property type="entry name" value="PYP-like sensor domain (PAS domain)"/>
    <property type="match status" value="4"/>
</dbReference>
<gene>
    <name evidence="24" type="ORF">ABENE_11555</name>
</gene>
<comment type="subunit">
    <text evidence="16">At low DSF concentrations, interacts with RpfF.</text>
</comment>
<dbReference type="Pfam" id="PF00512">
    <property type="entry name" value="HisKA"/>
    <property type="match status" value="1"/>
</dbReference>
<dbReference type="PROSITE" id="PS50112">
    <property type="entry name" value="PAS"/>
    <property type="match status" value="2"/>
</dbReference>
<keyword evidence="12" id="KW-0067">ATP-binding</keyword>
<dbReference type="STRING" id="1121022.GCA_000376105_01390"/>
<dbReference type="GO" id="GO:0005524">
    <property type="term" value="F:ATP binding"/>
    <property type="evidence" value="ECO:0007669"/>
    <property type="project" value="UniProtKB-KW"/>
</dbReference>
<dbReference type="InterPro" id="IPR003661">
    <property type="entry name" value="HisK_dim/P_dom"/>
</dbReference>
<feature type="domain" description="PAS" evidence="22">
    <location>
        <begin position="11"/>
        <end position="52"/>
    </location>
</feature>
<evidence type="ECO:0000256" key="7">
    <source>
        <dbReference type="ARBA" id="ARBA00022679"/>
    </source>
</evidence>
<feature type="domain" description="PAC" evidence="23">
    <location>
        <begin position="482"/>
        <end position="534"/>
    </location>
</feature>
<evidence type="ECO:0000259" key="23">
    <source>
        <dbReference type="PROSITE" id="PS50113"/>
    </source>
</evidence>
<protein>
    <recommendedName>
        <fullName evidence="17">Sensory/regulatory protein RpfC</fullName>
        <ecNumber evidence="3">2.7.13.3</ecNumber>
    </recommendedName>
</protein>
<organism evidence="24 25">
    <name type="scientific">Asticcacaulis benevestitus DSM 16100 = ATCC BAA-896</name>
    <dbReference type="NCBI Taxonomy" id="1121022"/>
    <lineage>
        <taxon>Bacteria</taxon>
        <taxon>Pseudomonadati</taxon>
        <taxon>Pseudomonadota</taxon>
        <taxon>Alphaproteobacteria</taxon>
        <taxon>Caulobacterales</taxon>
        <taxon>Caulobacteraceae</taxon>
        <taxon>Asticcacaulis</taxon>
    </lineage>
</organism>
<dbReference type="SUPFAM" id="SSF52172">
    <property type="entry name" value="CheY-like"/>
    <property type="match status" value="1"/>
</dbReference>
<dbReference type="InterPro" id="IPR036097">
    <property type="entry name" value="HisK_dim/P_sf"/>
</dbReference>
<keyword evidence="8" id="KW-0812">Transmembrane</keyword>
<keyword evidence="7" id="KW-0808">Transferase</keyword>
<dbReference type="Pfam" id="PF00072">
    <property type="entry name" value="Response_reg"/>
    <property type="match status" value="1"/>
</dbReference>
<dbReference type="PROSITE" id="PS50110">
    <property type="entry name" value="RESPONSE_REGULATORY"/>
    <property type="match status" value="1"/>
</dbReference>
<dbReference type="Proteomes" id="UP000017837">
    <property type="component" value="Unassembled WGS sequence"/>
</dbReference>
<evidence type="ECO:0000259" key="22">
    <source>
        <dbReference type="PROSITE" id="PS50112"/>
    </source>
</evidence>
<evidence type="ECO:0000256" key="19">
    <source>
        <dbReference type="SAM" id="MobiDB-lite"/>
    </source>
</evidence>
<dbReference type="InterPro" id="IPR000700">
    <property type="entry name" value="PAS-assoc_C"/>
</dbReference>
<evidence type="ECO:0000256" key="16">
    <source>
        <dbReference type="ARBA" id="ARBA00064003"/>
    </source>
</evidence>
<evidence type="ECO:0000256" key="13">
    <source>
        <dbReference type="ARBA" id="ARBA00022989"/>
    </source>
</evidence>
<dbReference type="Pfam" id="PF13426">
    <property type="entry name" value="PAS_9"/>
    <property type="match status" value="2"/>
</dbReference>
<dbReference type="GO" id="GO:0000155">
    <property type="term" value="F:phosphorelay sensor kinase activity"/>
    <property type="evidence" value="ECO:0007669"/>
    <property type="project" value="InterPro"/>
</dbReference>
<evidence type="ECO:0000256" key="5">
    <source>
        <dbReference type="ARBA" id="ARBA00022519"/>
    </source>
</evidence>
<evidence type="ECO:0000256" key="8">
    <source>
        <dbReference type="ARBA" id="ARBA00022692"/>
    </source>
</evidence>
<dbReference type="InterPro" id="IPR001610">
    <property type="entry name" value="PAC"/>
</dbReference>
<keyword evidence="13" id="KW-1133">Transmembrane helix</keyword>
<feature type="region of interest" description="Disordered" evidence="19">
    <location>
        <begin position="339"/>
        <end position="358"/>
    </location>
</feature>
<evidence type="ECO:0000256" key="12">
    <source>
        <dbReference type="ARBA" id="ARBA00022840"/>
    </source>
</evidence>
<evidence type="ECO:0000256" key="14">
    <source>
        <dbReference type="ARBA" id="ARBA00023012"/>
    </source>
</evidence>
<evidence type="ECO:0000256" key="9">
    <source>
        <dbReference type="ARBA" id="ARBA00022737"/>
    </source>
</evidence>
<dbReference type="FunFam" id="1.10.287.130:FF:000002">
    <property type="entry name" value="Two-component osmosensing histidine kinase"/>
    <property type="match status" value="1"/>
</dbReference>
<evidence type="ECO:0000256" key="4">
    <source>
        <dbReference type="ARBA" id="ARBA00022475"/>
    </source>
</evidence>
<dbReference type="PRINTS" id="PR00344">
    <property type="entry name" value="BCTRLSENSOR"/>
</dbReference>
<dbReference type="InterPro" id="IPR004358">
    <property type="entry name" value="Sig_transdc_His_kin-like_C"/>
</dbReference>
<dbReference type="InterPro" id="IPR000014">
    <property type="entry name" value="PAS"/>
</dbReference>
<dbReference type="InterPro" id="IPR003594">
    <property type="entry name" value="HATPase_dom"/>
</dbReference>
<dbReference type="SMART" id="SM00388">
    <property type="entry name" value="HisKA"/>
    <property type="match status" value="1"/>
</dbReference>
<dbReference type="SMART" id="SM00448">
    <property type="entry name" value="REC"/>
    <property type="match status" value="1"/>
</dbReference>
<evidence type="ECO:0000256" key="15">
    <source>
        <dbReference type="ARBA" id="ARBA00023136"/>
    </source>
</evidence>
<dbReference type="Gene3D" id="3.30.450.20">
    <property type="entry name" value="PAS domain"/>
    <property type="match status" value="4"/>
</dbReference>
<evidence type="ECO:0000313" key="24">
    <source>
        <dbReference type="EMBL" id="ESQ90898.1"/>
    </source>
</evidence>
<dbReference type="Pfam" id="PF08447">
    <property type="entry name" value="PAS_3"/>
    <property type="match status" value="2"/>
</dbReference>
<dbReference type="CDD" id="cd17546">
    <property type="entry name" value="REC_hyHK_CKI1_RcsC-like"/>
    <property type="match status" value="1"/>
</dbReference>
<dbReference type="Gene3D" id="3.40.50.2300">
    <property type="match status" value="1"/>
</dbReference>
<evidence type="ECO:0000259" key="21">
    <source>
        <dbReference type="PROSITE" id="PS50110"/>
    </source>
</evidence>
<dbReference type="GO" id="GO:0005886">
    <property type="term" value="C:plasma membrane"/>
    <property type="evidence" value="ECO:0007669"/>
    <property type="project" value="UniProtKB-SubCell"/>
</dbReference>
<dbReference type="SMART" id="SM00091">
    <property type="entry name" value="PAS"/>
    <property type="match status" value="4"/>
</dbReference>
<accession>V4RHT7</accession>
<dbReference type="PANTHER" id="PTHR45339">
    <property type="entry name" value="HYBRID SIGNAL TRANSDUCTION HISTIDINE KINASE J"/>
    <property type="match status" value="1"/>
</dbReference>
<dbReference type="InterPro" id="IPR013655">
    <property type="entry name" value="PAS_fold_3"/>
</dbReference>
<evidence type="ECO:0000256" key="6">
    <source>
        <dbReference type="ARBA" id="ARBA00022553"/>
    </source>
</evidence>
<dbReference type="Gene3D" id="1.10.287.130">
    <property type="match status" value="1"/>
</dbReference>
<dbReference type="PROSITE" id="PS50109">
    <property type="entry name" value="HIS_KIN"/>
    <property type="match status" value="1"/>
</dbReference>
<dbReference type="CDD" id="cd16922">
    <property type="entry name" value="HATPase_EvgS-ArcB-TorS-like"/>
    <property type="match status" value="1"/>
</dbReference>
<dbReference type="NCBIfam" id="TIGR00229">
    <property type="entry name" value="sensory_box"/>
    <property type="match status" value="3"/>
</dbReference>
<keyword evidence="9" id="KW-0677">Repeat</keyword>
<dbReference type="EC" id="2.7.13.3" evidence="3"/>
<comment type="subcellular location">
    <subcellularLocation>
        <location evidence="2">Cell inner membrane</location>
        <topology evidence="2">Multi-pass membrane protein</topology>
    </subcellularLocation>
</comment>
<dbReference type="SUPFAM" id="SSF47384">
    <property type="entry name" value="Homodimeric domain of signal transducing histidine kinase"/>
    <property type="match status" value="1"/>
</dbReference>
<dbReference type="SMART" id="SM00387">
    <property type="entry name" value="HATPase_c"/>
    <property type="match status" value="1"/>
</dbReference>
<evidence type="ECO:0000256" key="17">
    <source>
        <dbReference type="ARBA" id="ARBA00068150"/>
    </source>
</evidence>
<dbReference type="PROSITE" id="PS50113">
    <property type="entry name" value="PAC"/>
    <property type="match status" value="3"/>
</dbReference>
<dbReference type="OrthoDB" id="7333841at2"/>
<feature type="domain" description="PAC" evidence="23">
    <location>
        <begin position="90"/>
        <end position="142"/>
    </location>
</feature>
<keyword evidence="10" id="KW-0547">Nucleotide-binding</keyword>
<dbReference type="InterPro" id="IPR005467">
    <property type="entry name" value="His_kinase_dom"/>
</dbReference>
<feature type="domain" description="PAS" evidence="22">
    <location>
        <begin position="407"/>
        <end position="463"/>
    </location>
</feature>
<feature type="domain" description="Response regulatory" evidence="21">
    <location>
        <begin position="803"/>
        <end position="922"/>
    </location>
</feature>
<dbReference type="PATRIC" id="fig|1121022.4.peg.2343"/>
<comment type="catalytic activity">
    <reaction evidence="1">
        <text>ATP + protein L-histidine = ADP + protein N-phospho-L-histidine.</text>
        <dbReference type="EC" id="2.7.13.3"/>
    </reaction>
</comment>
<dbReference type="InterPro" id="IPR011006">
    <property type="entry name" value="CheY-like_superfamily"/>
</dbReference>
<dbReference type="CDD" id="cd00082">
    <property type="entry name" value="HisKA"/>
    <property type="match status" value="1"/>
</dbReference>
<evidence type="ECO:0000256" key="10">
    <source>
        <dbReference type="ARBA" id="ARBA00022741"/>
    </source>
</evidence>
<feature type="domain" description="Histidine kinase" evidence="20">
    <location>
        <begin position="552"/>
        <end position="775"/>
    </location>
</feature>
<dbReference type="PANTHER" id="PTHR45339:SF1">
    <property type="entry name" value="HYBRID SIGNAL TRANSDUCTION HISTIDINE KINASE J"/>
    <property type="match status" value="1"/>
</dbReference>
<evidence type="ECO:0000259" key="20">
    <source>
        <dbReference type="PROSITE" id="PS50109"/>
    </source>
</evidence>
<comment type="caution">
    <text evidence="24">The sequence shown here is derived from an EMBL/GenBank/DDBJ whole genome shotgun (WGS) entry which is preliminary data.</text>
</comment>
<name>V4RHT7_9CAUL</name>
<dbReference type="FunFam" id="3.30.565.10:FF:000010">
    <property type="entry name" value="Sensor histidine kinase RcsC"/>
    <property type="match status" value="1"/>
</dbReference>
<dbReference type="InterPro" id="IPR001789">
    <property type="entry name" value="Sig_transdc_resp-reg_receiver"/>
</dbReference>
<dbReference type="SMART" id="SM00086">
    <property type="entry name" value="PAC"/>
    <property type="match status" value="4"/>
</dbReference>
<dbReference type="RefSeq" id="WP_018081056.1">
    <property type="nucleotide sequence ID" value="NZ_AQWM01000003.1"/>
</dbReference>
<dbReference type="EMBL" id="AWGB01000021">
    <property type="protein sequence ID" value="ESQ90898.1"/>
    <property type="molecule type" value="Genomic_DNA"/>
</dbReference>
<dbReference type="InterPro" id="IPR035965">
    <property type="entry name" value="PAS-like_dom_sf"/>
</dbReference>
<dbReference type="Pfam" id="PF02518">
    <property type="entry name" value="HATPase_c"/>
    <property type="match status" value="1"/>
</dbReference>
<sequence>MPLSKLSPSEQADFFRLVLDSTVEGVYTVDCEGRTTSCNAACLTLLGFDATDDVLGLKLHEVISITRPDGAPFAAEDTPITEAARTGVGRHIPHGIFHRRDGSAFPVEYRAQPIRKDGVLMGAICTFVDISDRVAADEKLSVVQKMADSASERINLALDSGVVLGTWVWDIPHDLVYGDERFARSFSVPEALALKGLPFETTVRAIHPEDVEGLRKAVTQALEGASSFRAEYRLRDGDVWRWVEASGTVTRNAAGAPVRFPGVLIDIDERKRFEGAFQQTHDQLRMAQKVGGIGVFAMQADADELTVSEEFCTIFGLAVAPKLSLSEVARLVLDEDRAAQSTDEDRASGTTPSETEYRIQRPDTGEVRWIYRRAEFIRDDDGKPLHMVGMVQDVTERKTAALRLRESQAYLNLMLESVQDYAIISLDEAGRIVLWNAGAQKIFGYKPKDVLEQHIEVIFTPEDCAHGAPRTELALAATNTRASDERWHMRQNGERFYASGTMAAMYDDEGRVKGFIKICRDMTAQQQAQEALLEARNAAEAANIAKTEFLANMSHEIRTPMNAIIGLSTILSKSQPLTPRQTDYIRTLSNSADSLLALINDLLDIAKIEARTVELENIPFSLTRLMQEVTSMMAVSVREKGLTFISDGECVEERVFVGDPTRMRQIIVNLCSNAIKFTELGEVRVAITCLPAEAPDQEIICLTVSDSGIGIAPDKIDSIFHKFVQADTSINRKYGGTGLGLAITRTLVEIMGGSIRVSSAPGEGSTFEVLLPLQVATSDQVARSEYSLAAVQEGRVEKHLRPPVLLVEDYEPNILVATTFLEDFGYNVDIAHNGLEAFEAVQRTRYVAVLMDVQMHGMNGLDATKLIREWEAAEDRPRVRIIGMTAHALAGDRERCLSVGMDDYVAKPFRPEELRRKIENAAGTSEA</sequence>
<dbReference type="Gene3D" id="3.30.565.10">
    <property type="entry name" value="Histidine kinase-like ATPase, C-terminal domain"/>
    <property type="match status" value="1"/>
</dbReference>
<keyword evidence="6 18" id="KW-0597">Phosphoprotein</keyword>
<evidence type="ECO:0000313" key="25">
    <source>
        <dbReference type="Proteomes" id="UP000017837"/>
    </source>
</evidence>